<dbReference type="PANTHER" id="PTHR31793:SF39">
    <property type="entry name" value="THIOESTERASE_THIOL ESTER DEHYDRASE-ISOMERASE"/>
    <property type="match status" value="1"/>
</dbReference>
<dbReference type="SUPFAM" id="SSF54637">
    <property type="entry name" value="Thioesterase/thiol ester dehydrase-isomerase"/>
    <property type="match status" value="1"/>
</dbReference>
<organism evidence="1 2">
    <name type="scientific">Pyrenophora teres f. teres</name>
    <dbReference type="NCBI Taxonomy" id="97479"/>
    <lineage>
        <taxon>Eukaryota</taxon>
        <taxon>Fungi</taxon>
        <taxon>Dikarya</taxon>
        <taxon>Ascomycota</taxon>
        <taxon>Pezizomycotina</taxon>
        <taxon>Dothideomycetes</taxon>
        <taxon>Pleosporomycetidae</taxon>
        <taxon>Pleosporales</taxon>
        <taxon>Pleosporineae</taxon>
        <taxon>Pleosporaceae</taxon>
        <taxon>Pyrenophora</taxon>
    </lineage>
</organism>
<accession>A0A6S6WE61</accession>
<dbReference type="EMBL" id="HG992986">
    <property type="protein sequence ID" value="CAE7210045.1"/>
    <property type="molecule type" value="Genomic_DNA"/>
</dbReference>
<evidence type="ECO:0000313" key="1">
    <source>
        <dbReference type="EMBL" id="CAE7210045.1"/>
    </source>
</evidence>
<dbReference type="Gene3D" id="3.10.129.10">
    <property type="entry name" value="Hotdog Thioesterase"/>
    <property type="match status" value="1"/>
</dbReference>
<gene>
    <name evidence="1" type="ORF">PTTW11_09992</name>
</gene>
<evidence type="ECO:0000313" key="2">
    <source>
        <dbReference type="Proteomes" id="UP000472372"/>
    </source>
</evidence>
<reference evidence="1" key="1">
    <citation type="submission" date="2021-02" db="EMBL/GenBank/DDBJ databases">
        <authorList>
            <person name="Syme A R."/>
            <person name="Syme A R."/>
            <person name="Moolhuijzen P."/>
        </authorList>
    </citation>
    <scope>NUCLEOTIDE SEQUENCE</scope>
    <source>
        <strain evidence="1">W1-1</strain>
    </source>
</reference>
<dbReference type="PANTHER" id="PTHR31793">
    <property type="entry name" value="4-HYDROXYBENZOYL-COA THIOESTERASE FAMILY MEMBER"/>
    <property type="match status" value="1"/>
</dbReference>
<dbReference type="InterPro" id="IPR050563">
    <property type="entry name" value="4-hydroxybenzoyl-CoA_TE"/>
</dbReference>
<dbReference type="GO" id="GO:0047617">
    <property type="term" value="F:fatty acyl-CoA hydrolase activity"/>
    <property type="evidence" value="ECO:0007669"/>
    <property type="project" value="TreeGrafter"/>
</dbReference>
<proteinExistence type="predicted"/>
<protein>
    <submittedName>
        <fullName evidence="1">4HBT-2 domain containing protein</fullName>
    </submittedName>
</protein>
<sequence>MRVLVRSGVLSSRPPSVLAGLQRVPLARYQSTASDNPPATAALSPRWLSDVRARIGKCINFGMNSTQIEEAGSILQETATDCHVNNVMYNRYAESARVNWTLNFAASDPQHKAEWMELMTPMSIGLILRSIKTDYKFPMKWPDRITVLHKLREHPTENTDHFILDVLILSEAHRRPAARCVEDIVVYDYQTAKKSPLPPFMISKFQETFKLQEQAKETNSNRVRALLNRVRELEKSSWDRTDAKEDFGSAAGQ</sequence>
<dbReference type="Pfam" id="PF13279">
    <property type="entry name" value="4HBT_2"/>
    <property type="match status" value="1"/>
</dbReference>
<name>A0A6S6WE61_9PLEO</name>
<dbReference type="Proteomes" id="UP000472372">
    <property type="component" value="Chromosome 10"/>
</dbReference>
<dbReference type="InterPro" id="IPR029069">
    <property type="entry name" value="HotDog_dom_sf"/>
</dbReference>
<dbReference type="AlphaFoldDB" id="A0A6S6WE61"/>